<dbReference type="InterPro" id="IPR046531">
    <property type="entry name" value="DUF6596"/>
</dbReference>
<dbReference type="InterPro" id="IPR013324">
    <property type="entry name" value="RNA_pol_sigma_r3/r4-like"/>
</dbReference>
<keyword evidence="5" id="KW-1185">Reference proteome</keyword>
<dbReference type="RefSeq" id="WP_092385483.1">
    <property type="nucleotide sequence ID" value="NZ_LT629787.1"/>
</dbReference>
<dbReference type="PANTHER" id="PTHR47756">
    <property type="entry name" value="BLL6612 PROTEIN-RELATED"/>
    <property type="match status" value="1"/>
</dbReference>
<dbReference type="Pfam" id="PF08281">
    <property type="entry name" value="Sigma70_r4_2"/>
    <property type="match status" value="1"/>
</dbReference>
<protein>
    <submittedName>
        <fullName evidence="4">RNA polymerase, sigma subunit, ECF family</fullName>
    </submittedName>
</protein>
<dbReference type="STRING" id="1434072.SAMN05216210_1414"/>
<proteinExistence type="predicted"/>
<dbReference type="Proteomes" id="UP000243924">
    <property type="component" value="Chromosome I"/>
</dbReference>
<dbReference type="NCBIfam" id="TIGR02937">
    <property type="entry name" value="sigma70-ECF"/>
    <property type="match status" value="1"/>
</dbReference>
<dbReference type="SUPFAM" id="SSF88946">
    <property type="entry name" value="Sigma2 domain of RNA polymerase sigma factors"/>
    <property type="match status" value="1"/>
</dbReference>
<dbReference type="GO" id="GO:0006352">
    <property type="term" value="P:DNA-templated transcription initiation"/>
    <property type="evidence" value="ECO:0007669"/>
    <property type="project" value="InterPro"/>
</dbReference>
<feature type="domain" description="DUF6596" evidence="3">
    <location>
        <begin position="181"/>
        <end position="280"/>
    </location>
</feature>
<dbReference type="InterPro" id="IPR013249">
    <property type="entry name" value="RNA_pol_sigma70_r4_t2"/>
</dbReference>
<dbReference type="Pfam" id="PF20239">
    <property type="entry name" value="DUF6596"/>
    <property type="match status" value="1"/>
</dbReference>
<dbReference type="EMBL" id="LT629787">
    <property type="protein sequence ID" value="SDU04376.1"/>
    <property type="molecule type" value="Genomic_DNA"/>
</dbReference>
<sequence length="413" mass="45551">MDSAYAQIERCYRQHARQVLATLIRLLGDFSLAEEALQDAFAAALQQWPDQGLPDDPVAWLITAGHRKGIDQIRRQQTRRRNSEHLLLSAEELTAATALDAHAIADDQLRLLFTCCHPSLALDARVALTLREMCGLTTEQVAHALLIKPSSLAQRIVRAKRKIRQAGIPYQIPDTDALPERLPGVLQVIYLVFNEGYSASAGDQLTDVDLATNALQLNSELLSLLPQGDVFGLHALMCLQHSRRHARLDNAGDLVRLADQDRRRWDRDEIARGMDCLTHALALSPTGYYTLQACIAAEHAQADGAEKTDWPRIVRLYDALLRHQASPVIALNRAVAVAMCEGPQAGLALLAELSAQPALVEYHLFHAAVAELQSQAGDRPAAIRAYQQALALARQAPEQRFLQRQLNALQNAG</sequence>
<accession>A0A1H2FAE7</accession>
<dbReference type="GO" id="GO:0003677">
    <property type="term" value="F:DNA binding"/>
    <property type="evidence" value="ECO:0007669"/>
    <property type="project" value="InterPro"/>
</dbReference>
<evidence type="ECO:0000313" key="5">
    <source>
        <dbReference type="Proteomes" id="UP000243924"/>
    </source>
</evidence>
<organism evidence="4 5">
    <name type="scientific">Halopseudomonas salegens</name>
    <dbReference type="NCBI Taxonomy" id="1434072"/>
    <lineage>
        <taxon>Bacteria</taxon>
        <taxon>Pseudomonadati</taxon>
        <taxon>Pseudomonadota</taxon>
        <taxon>Gammaproteobacteria</taxon>
        <taxon>Pseudomonadales</taxon>
        <taxon>Pseudomonadaceae</taxon>
        <taxon>Halopseudomonas</taxon>
    </lineage>
</organism>
<gene>
    <name evidence="4" type="ORF">SAMN05216210_1414</name>
</gene>
<dbReference type="OrthoDB" id="9780299at2"/>
<evidence type="ECO:0000259" key="3">
    <source>
        <dbReference type="Pfam" id="PF20239"/>
    </source>
</evidence>
<dbReference type="Pfam" id="PF04542">
    <property type="entry name" value="Sigma70_r2"/>
    <property type="match status" value="1"/>
</dbReference>
<dbReference type="InterPro" id="IPR036388">
    <property type="entry name" value="WH-like_DNA-bd_sf"/>
</dbReference>
<evidence type="ECO:0000259" key="2">
    <source>
        <dbReference type="Pfam" id="PF08281"/>
    </source>
</evidence>
<dbReference type="Gene3D" id="1.10.10.10">
    <property type="entry name" value="Winged helix-like DNA-binding domain superfamily/Winged helix DNA-binding domain"/>
    <property type="match status" value="1"/>
</dbReference>
<dbReference type="InterPro" id="IPR014284">
    <property type="entry name" value="RNA_pol_sigma-70_dom"/>
</dbReference>
<dbReference type="Gene3D" id="1.10.1740.10">
    <property type="match status" value="1"/>
</dbReference>
<name>A0A1H2FAE7_9GAMM</name>
<dbReference type="PANTHER" id="PTHR47756:SF2">
    <property type="entry name" value="BLL6612 PROTEIN"/>
    <property type="match status" value="1"/>
</dbReference>
<evidence type="ECO:0000313" key="4">
    <source>
        <dbReference type="EMBL" id="SDU04376.1"/>
    </source>
</evidence>
<feature type="domain" description="RNA polymerase sigma-70 region 2" evidence="1">
    <location>
        <begin position="12"/>
        <end position="77"/>
    </location>
</feature>
<dbReference type="InterPro" id="IPR007627">
    <property type="entry name" value="RNA_pol_sigma70_r2"/>
</dbReference>
<reference evidence="5" key="1">
    <citation type="submission" date="2016-10" db="EMBL/GenBank/DDBJ databases">
        <authorList>
            <person name="Varghese N."/>
            <person name="Submissions S."/>
        </authorList>
    </citation>
    <scope>NUCLEOTIDE SEQUENCE [LARGE SCALE GENOMIC DNA]</scope>
    <source>
        <strain evidence="5">CECT 8338</strain>
    </source>
</reference>
<feature type="domain" description="RNA polymerase sigma factor 70 region 4 type 2" evidence="2">
    <location>
        <begin position="112"/>
        <end position="163"/>
    </location>
</feature>
<dbReference type="AlphaFoldDB" id="A0A1H2FAE7"/>
<dbReference type="SUPFAM" id="SSF88659">
    <property type="entry name" value="Sigma3 and sigma4 domains of RNA polymerase sigma factors"/>
    <property type="match status" value="1"/>
</dbReference>
<dbReference type="GO" id="GO:0016987">
    <property type="term" value="F:sigma factor activity"/>
    <property type="evidence" value="ECO:0007669"/>
    <property type="project" value="InterPro"/>
</dbReference>
<evidence type="ECO:0000259" key="1">
    <source>
        <dbReference type="Pfam" id="PF04542"/>
    </source>
</evidence>
<dbReference type="InterPro" id="IPR013325">
    <property type="entry name" value="RNA_pol_sigma_r2"/>
</dbReference>